<sequence length="72" mass="8089">MDRHTRVFVFDGGLLEVADCEDAYDDGFVYLELRTLPRRVPGADEIDPPGSPFEPADAELCGRVLRLLRDLP</sequence>
<proteinExistence type="predicted"/>
<dbReference type="Proteomes" id="UP000702209">
    <property type="component" value="Unassembled WGS sequence"/>
</dbReference>
<evidence type="ECO:0000313" key="2">
    <source>
        <dbReference type="Proteomes" id="UP000702209"/>
    </source>
</evidence>
<dbReference type="EMBL" id="JADLQX010000024">
    <property type="protein sequence ID" value="MBF6301247.1"/>
    <property type="molecule type" value="Genomic_DNA"/>
</dbReference>
<dbReference type="RefSeq" id="WP_195132465.1">
    <property type="nucleotide sequence ID" value="NZ_JADLQX010000024.1"/>
</dbReference>
<organism evidence="1 2">
    <name type="scientific">Nocardia amamiensis</name>
    <dbReference type="NCBI Taxonomy" id="404578"/>
    <lineage>
        <taxon>Bacteria</taxon>
        <taxon>Bacillati</taxon>
        <taxon>Actinomycetota</taxon>
        <taxon>Actinomycetes</taxon>
        <taxon>Mycobacteriales</taxon>
        <taxon>Nocardiaceae</taxon>
        <taxon>Nocardia</taxon>
    </lineage>
</organism>
<keyword evidence="2" id="KW-1185">Reference proteome</keyword>
<evidence type="ECO:0000313" key="1">
    <source>
        <dbReference type="EMBL" id="MBF6301247.1"/>
    </source>
</evidence>
<accession>A0ABS0CZR6</accession>
<gene>
    <name evidence="1" type="ORF">IU459_27435</name>
</gene>
<name>A0ABS0CZR6_9NOCA</name>
<comment type="caution">
    <text evidence="1">The sequence shown here is derived from an EMBL/GenBank/DDBJ whole genome shotgun (WGS) entry which is preliminary data.</text>
</comment>
<reference evidence="1 2" key="1">
    <citation type="submission" date="2020-10" db="EMBL/GenBank/DDBJ databases">
        <title>Identification of Nocardia species via Next-generation sequencing and recognition of intraspecies genetic diversity.</title>
        <authorList>
            <person name="Li P."/>
            <person name="Li P."/>
            <person name="Lu B."/>
        </authorList>
    </citation>
    <scope>NUCLEOTIDE SEQUENCE [LARGE SCALE GENOMIC DNA]</scope>
    <source>
        <strain evidence="1 2">BJ06-0157</strain>
    </source>
</reference>
<protein>
    <submittedName>
        <fullName evidence="1">Uncharacterized protein</fullName>
    </submittedName>
</protein>